<evidence type="ECO:0000256" key="1">
    <source>
        <dbReference type="SAM" id="SignalP"/>
    </source>
</evidence>
<accession>A0A8T0I7N8</accession>
<sequence length="49" mass="5222">MFFVVYKGFLLLISVGGFSPLGCPFGSLHELSSLAGLSCRKRCLSRGIG</sequence>
<feature type="chain" id="PRO_5035818608" evidence="1">
    <location>
        <begin position="18"/>
        <end position="49"/>
    </location>
</feature>
<organism evidence="2 3">
    <name type="scientific">Ceratodon purpureus</name>
    <name type="common">Fire moss</name>
    <name type="synonym">Dicranum purpureum</name>
    <dbReference type="NCBI Taxonomy" id="3225"/>
    <lineage>
        <taxon>Eukaryota</taxon>
        <taxon>Viridiplantae</taxon>
        <taxon>Streptophyta</taxon>
        <taxon>Embryophyta</taxon>
        <taxon>Bryophyta</taxon>
        <taxon>Bryophytina</taxon>
        <taxon>Bryopsida</taxon>
        <taxon>Dicranidae</taxon>
        <taxon>Pseudoditrichales</taxon>
        <taxon>Ditrichaceae</taxon>
        <taxon>Ceratodon</taxon>
    </lineage>
</organism>
<gene>
    <name evidence="2" type="ORF">KC19_4G063500</name>
</gene>
<evidence type="ECO:0000313" key="2">
    <source>
        <dbReference type="EMBL" id="KAG0578969.1"/>
    </source>
</evidence>
<feature type="signal peptide" evidence="1">
    <location>
        <begin position="1"/>
        <end position="17"/>
    </location>
</feature>
<protein>
    <submittedName>
        <fullName evidence="2">Uncharacterized protein</fullName>
    </submittedName>
</protein>
<proteinExistence type="predicted"/>
<dbReference type="AlphaFoldDB" id="A0A8T0I7N8"/>
<dbReference type="EMBL" id="CM026424">
    <property type="protein sequence ID" value="KAG0578969.1"/>
    <property type="molecule type" value="Genomic_DNA"/>
</dbReference>
<dbReference type="Proteomes" id="UP000822688">
    <property type="component" value="Chromosome 4"/>
</dbReference>
<evidence type="ECO:0000313" key="3">
    <source>
        <dbReference type="Proteomes" id="UP000822688"/>
    </source>
</evidence>
<keyword evidence="3" id="KW-1185">Reference proteome</keyword>
<name>A0A8T0I7N8_CERPU</name>
<comment type="caution">
    <text evidence="2">The sequence shown here is derived from an EMBL/GenBank/DDBJ whole genome shotgun (WGS) entry which is preliminary data.</text>
</comment>
<reference evidence="2" key="1">
    <citation type="submission" date="2020-06" db="EMBL/GenBank/DDBJ databases">
        <title>WGS assembly of Ceratodon purpureus strain R40.</title>
        <authorList>
            <person name="Carey S.B."/>
            <person name="Jenkins J."/>
            <person name="Shu S."/>
            <person name="Lovell J.T."/>
            <person name="Sreedasyam A."/>
            <person name="Maumus F."/>
            <person name="Tiley G.P."/>
            <person name="Fernandez-Pozo N."/>
            <person name="Barry K."/>
            <person name="Chen C."/>
            <person name="Wang M."/>
            <person name="Lipzen A."/>
            <person name="Daum C."/>
            <person name="Saski C.A."/>
            <person name="Payton A.C."/>
            <person name="Mcbreen J.C."/>
            <person name="Conrad R.E."/>
            <person name="Kollar L.M."/>
            <person name="Olsson S."/>
            <person name="Huttunen S."/>
            <person name="Landis J.B."/>
            <person name="Wickett N.J."/>
            <person name="Johnson M.G."/>
            <person name="Rensing S.A."/>
            <person name="Grimwood J."/>
            <person name="Schmutz J."/>
            <person name="Mcdaniel S.F."/>
        </authorList>
    </citation>
    <scope>NUCLEOTIDE SEQUENCE</scope>
    <source>
        <strain evidence="2">R40</strain>
    </source>
</reference>
<keyword evidence="1" id="KW-0732">Signal</keyword>